<dbReference type="InterPro" id="IPR013149">
    <property type="entry name" value="ADH-like_C"/>
</dbReference>
<dbReference type="PANTHER" id="PTHR43775:SF37">
    <property type="entry name" value="SI:DKEY-61P9.11"/>
    <property type="match status" value="1"/>
</dbReference>
<feature type="domain" description="Carrier" evidence="6">
    <location>
        <begin position="741"/>
        <end position="817"/>
    </location>
</feature>
<evidence type="ECO:0000256" key="3">
    <source>
        <dbReference type="ARBA" id="ARBA00022679"/>
    </source>
</evidence>
<dbReference type="InterPro" id="IPR011032">
    <property type="entry name" value="GroES-like_sf"/>
</dbReference>
<evidence type="ECO:0000256" key="2">
    <source>
        <dbReference type="ARBA" id="ARBA00022553"/>
    </source>
</evidence>
<dbReference type="InterPro" id="IPR009081">
    <property type="entry name" value="PP-bd_ACP"/>
</dbReference>
<protein>
    <submittedName>
        <fullName evidence="9">Beta-ketoacyl synthase, N-terminal domain protein</fullName>
    </submittedName>
</protein>
<dbReference type="InterPro" id="IPR042104">
    <property type="entry name" value="PKS_dehydratase_sf"/>
</dbReference>
<dbReference type="EMBL" id="JIBK01000019">
    <property type="protein sequence ID" value="POM83718.1"/>
    <property type="molecule type" value="Genomic_DNA"/>
</dbReference>
<dbReference type="GO" id="GO:0031177">
    <property type="term" value="F:phosphopantetheine binding"/>
    <property type="evidence" value="ECO:0007669"/>
    <property type="project" value="InterPro"/>
</dbReference>
<name>A0A2P4Z0W3_9CRYT</name>
<dbReference type="InterPro" id="IPR014030">
    <property type="entry name" value="Ketoacyl_synth_N"/>
</dbReference>
<feature type="region of interest" description="C-terminal hotdog fold" evidence="5">
    <location>
        <begin position="1484"/>
        <end position="1627"/>
    </location>
</feature>
<feature type="domain" description="PKS/mFAS DH" evidence="8">
    <location>
        <begin position="3229"/>
        <end position="3500"/>
    </location>
</feature>
<dbReference type="InterPro" id="IPR020845">
    <property type="entry name" value="AMP-binding_CS"/>
</dbReference>
<comment type="caution">
    <text evidence="9">The sequence shown here is derived from an EMBL/GenBank/DDBJ whole genome shotgun (WGS) entry which is preliminary data.</text>
</comment>
<dbReference type="SUPFAM" id="SSF56801">
    <property type="entry name" value="Acetyl-CoA synthetase-like"/>
    <property type="match status" value="1"/>
</dbReference>
<reference evidence="9 10" key="1">
    <citation type="submission" date="2014-04" db="EMBL/GenBank/DDBJ databases">
        <title>Comparative Genomics of Cryptosporidium Species.</title>
        <authorList>
            <person name="Silva J.C."/>
            <person name="Su Q."/>
            <person name="Chalmers R."/>
            <person name="Chibucos M.C."/>
            <person name="Elwin K."/>
            <person name="Godinez A."/>
            <person name="Guo F."/>
            <person name="Huynh K."/>
            <person name="Orvis J."/>
            <person name="Ott S."/>
            <person name="Sadzewicz L."/>
            <person name="Sengamalay N."/>
            <person name="Shetty A."/>
            <person name="Sun M."/>
            <person name="Tallon L."/>
            <person name="Xiao L."/>
            <person name="Zhang H."/>
            <person name="Fraser C.M."/>
            <person name="Zhu G."/>
            <person name="Kissinger J."/>
            <person name="Widmer G."/>
        </authorList>
    </citation>
    <scope>NUCLEOTIDE SEQUENCE [LARGE SCALE GENOMIC DNA]</scope>
    <source>
        <strain evidence="9 10">UKMEL1</strain>
    </source>
</reference>
<dbReference type="SMART" id="SM00825">
    <property type="entry name" value="PKS_KS"/>
    <property type="match status" value="2"/>
</dbReference>
<dbReference type="InterPro" id="IPR006162">
    <property type="entry name" value="Ppantetheine_attach_site"/>
</dbReference>
<dbReference type="GO" id="GO:0044550">
    <property type="term" value="P:secondary metabolite biosynthetic process"/>
    <property type="evidence" value="ECO:0007669"/>
    <property type="project" value="UniProtKB-ARBA"/>
</dbReference>
<dbReference type="InterPro" id="IPR020841">
    <property type="entry name" value="PKS_Beta-ketoAc_synthase_dom"/>
</dbReference>
<dbReference type="GO" id="GO:0004315">
    <property type="term" value="F:3-oxoacyl-[acyl-carrier-protein] synthase activity"/>
    <property type="evidence" value="ECO:0007669"/>
    <property type="project" value="InterPro"/>
</dbReference>
<dbReference type="PANTHER" id="PTHR43775">
    <property type="entry name" value="FATTY ACID SYNTHASE"/>
    <property type="match status" value="1"/>
</dbReference>
<feature type="region of interest" description="N-terminal hotdog fold" evidence="5">
    <location>
        <begin position="1308"/>
        <end position="1448"/>
    </location>
</feature>
<dbReference type="Pfam" id="PF02801">
    <property type="entry name" value="Ketoacyl-synt_C"/>
    <property type="match status" value="2"/>
</dbReference>
<feature type="domain" description="PKS/mFAS DH" evidence="8">
    <location>
        <begin position="1308"/>
        <end position="1627"/>
    </location>
</feature>
<dbReference type="Gene3D" id="1.10.1200.10">
    <property type="entry name" value="ACP-like"/>
    <property type="match status" value="2"/>
</dbReference>
<dbReference type="SMART" id="SM01294">
    <property type="entry name" value="PKS_PP_betabranch"/>
    <property type="match status" value="1"/>
</dbReference>
<dbReference type="Pfam" id="PF00107">
    <property type="entry name" value="ADH_zinc_N"/>
    <property type="match status" value="1"/>
</dbReference>
<dbReference type="Pfam" id="PF00550">
    <property type="entry name" value="PP-binding"/>
    <property type="match status" value="2"/>
</dbReference>
<dbReference type="GO" id="GO:0006633">
    <property type="term" value="P:fatty acid biosynthetic process"/>
    <property type="evidence" value="ECO:0007669"/>
    <property type="project" value="InterPro"/>
</dbReference>
<dbReference type="Pfam" id="PF08240">
    <property type="entry name" value="ADH_N"/>
    <property type="match status" value="1"/>
</dbReference>
<evidence type="ECO:0000259" key="6">
    <source>
        <dbReference type="PROSITE" id="PS50075"/>
    </source>
</evidence>
<dbReference type="SUPFAM" id="SSF51735">
    <property type="entry name" value="NAD(P)-binding Rossmann-fold domains"/>
    <property type="match status" value="1"/>
</dbReference>
<dbReference type="Gene3D" id="3.10.129.110">
    <property type="entry name" value="Polyketide synthase dehydratase"/>
    <property type="match status" value="2"/>
</dbReference>
<dbReference type="InterPro" id="IPR049551">
    <property type="entry name" value="PKS_DH_C"/>
</dbReference>
<dbReference type="Gene3D" id="3.40.50.720">
    <property type="entry name" value="NAD(P)-binding Rossmann-like Domain"/>
    <property type="match status" value="1"/>
</dbReference>
<evidence type="ECO:0000259" key="8">
    <source>
        <dbReference type="PROSITE" id="PS52019"/>
    </source>
</evidence>
<keyword evidence="2" id="KW-0597">Phosphoprotein</keyword>
<dbReference type="PROSITE" id="PS00606">
    <property type="entry name" value="KS3_1"/>
    <property type="match status" value="2"/>
</dbReference>
<dbReference type="InterPro" id="IPR014031">
    <property type="entry name" value="Ketoacyl_synth_C"/>
</dbReference>
<evidence type="ECO:0000256" key="1">
    <source>
        <dbReference type="ARBA" id="ARBA00022450"/>
    </source>
</evidence>
<dbReference type="InterPro" id="IPR016039">
    <property type="entry name" value="Thiolase-like"/>
</dbReference>
<dbReference type="InterPro" id="IPR045851">
    <property type="entry name" value="AMP-bd_C_sf"/>
</dbReference>
<keyword evidence="1" id="KW-0596">Phosphopantetheine</keyword>
<dbReference type="Gene3D" id="3.90.180.10">
    <property type="entry name" value="Medium-chain alcohol dehydrogenases, catalytic domain"/>
    <property type="match status" value="1"/>
</dbReference>
<dbReference type="Proteomes" id="UP000236928">
    <property type="component" value="Unassembled WGS sequence"/>
</dbReference>
<dbReference type="Pfam" id="PF00501">
    <property type="entry name" value="AMP-binding"/>
    <property type="match status" value="1"/>
</dbReference>
<feature type="domain" description="Carrier" evidence="6">
    <location>
        <begin position="2658"/>
        <end position="2733"/>
    </location>
</feature>
<evidence type="ECO:0000313" key="9">
    <source>
        <dbReference type="EMBL" id="POM83718.1"/>
    </source>
</evidence>
<feature type="region of interest" description="N-terminal hotdog fold" evidence="5">
    <location>
        <begin position="3229"/>
        <end position="3392"/>
    </location>
</feature>
<dbReference type="InterPro" id="IPR000873">
    <property type="entry name" value="AMP-dep_synth/lig_dom"/>
</dbReference>
<dbReference type="PROSITE" id="PS52019">
    <property type="entry name" value="PKS_MFAS_DH"/>
    <property type="match status" value="2"/>
</dbReference>
<dbReference type="VEuPathDB" id="CryptoDB:CmeUKMEL1_08795"/>
<dbReference type="PROSITE" id="PS52004">
    <property type="entry name" value="KS3_2"/>
    <property type="match status" value="2"/>
</dbReference>
<dbReference type="SMART" id="SM00823">
    <property type="entry name" value="PKS_PP"/>
    <property type="match status" value="2"/>
</dbReference>
<dbReference type="Gene3D" id="3.30.300.30">
    <property type="match status" value="1"/>
</dbReference>
<keyword evidence="3" id="KW-0808">Transferase</keyword>
<evidence type="ECO:0000256" key="4">
    <source>
        <dbReference type="ARBA" id="ARBA00023268"/>
    </source>
</evidence>
<evidence type="ECO:0000313" key="10">
    <source>
        <dbReference type="Proteomes" id="UP000236928"/>
    </source>
</evidence>
<dbReference type="InterPro" id="IPR020806">
    <property type="entry name" value="PKS_PP-bd"/>
</dbReference>
<feature type="domain" description="Ketosynthase family 3 (KS3)" evidence="7">
    <location>
        <begin position="836"/>
        <end position="1277"/>
    </location>
</feature>
<feature type="region of interest" description="C-terminal hotdog fold" evidence="5">
    <location>
        <begin position="3406"/>
        <end position="3500"/>
    </location>
</feature>
<dbReference type="SUPFAM" id="SSF50129">
    <property type="entry name" value="GroES-like"/>
    <property type="match status" value="1"/>
</dbReference>
<dbReference type="Gene3D" id="3.40.50.12780">
    <property type="entry name" value="N-terminal domain of ligase-like"/>
    <property type="match status" value="2"/>
</dbReference>
<dbReference type="SUPFAM" id="SSF47336">
    <property type="entry name" value="ACP-like"/>
    <property type="match status" value="2"/>
</dbReference>
<feature type="active site" description="Proton acceptor; for dehydratase activity" evidence="5">
    <location>
        <position position="3286"/>
    </location>
</feature>
<organism evidence="9 10">
    <name type="scientific">Cryptosporidium meleagridis</name>
    <dbReference type="NCBI Taxonomy" id="93969"/>
    <lineage>
        <taxon>Eukaryota</taxon>
        <taxon>Sar</taxon>
        <taxon>Alveolata</taxon>
        <taxon>Apicomplexa</taxon>
        <taxon>Conoidasida</taxon>
        <taxon>Coccidia</taxon>
        <taxon>Eucoccidiorida</taxon>
        <taxon>Eimeriorina</taxon>
        <taxon>Cryptosporidiidae</taxon>
        <taxon>Cryptosporidium</taxon>
    </lineage>
</organism>
<dbReference type="SUPFAM" id="SSF53901">
    <property type="entry name" value="Thiolase-like"/>
    <property type="match status" value="2"/>
</dbReference>
<dbReference type="OrthoDB" id="16262at2759"/>
<dbReference type="InterPro" id="IPR036736">
    <property type="entry name" value="ACP-like_sf"/>
</dbReference>
<sequence length="3500" mass="394148">MNSSKPEYDAIISQIELFSNTMPDSNAFVWLNDNGNEESTITYKNLWKSIRIISHFLLNELSLKKGDRIILCYTPGIDFIYSFYGCLASGIVAIPVYPADPNNSSQVDRLRKIVDTSQANVCLTNSSYNRIISLFKFKFFNEPLWNVISWYSTDKILRDYSEFELVTDNDFYKSKNDSLEPFKAVLKNEIIHFKKPKCEPHDSAFIQFTSGSTGNPKGVIVTHGSLYYNSLLCMKCFNFSPEPKYESPETIITESEIETSDEANKILKEIIEIKNQFIKTFGHNIRGFSWLPMYHDMGLVGFIVSTVIIGSETFLLSPFSFIKNPHIWLKVISKYRIAATAAPNFAFDYVFRKITNDELEEINNLGGLSCLKHGGILSGSEPIRAATLVRFVKKFSSVGFCSSAFLPAYGMAENTLIISGLKKKNKLFPKVLTLKSDKIIPGEKVEIVNHGFISCYCNYCKHENSNEFNDKDCMKRNLVCCGEKNSVNDKIIIVCPEKNTILPENYVGEIWVSSRSKGAGYWLLNDLTDKTFFAKVKECDSDLSDIKFLKTGDLGFINNDQLYIVGRQKDVIIIRGKNYYPQDIEEVIDTCHEVIRPGCCVAFSIDIDGEEKLAIATEVRSEFIESSDIPGIKSYIKGLINKKERFQVKDIIDKLSISIQKYLGIEVFRVILIKEKKMPKTSSGKVQRSKVKQMIVNGDFGSSILVDFINNNLENTQLVEEFNQDERNIESDYFSVCSENELPDKIYERVKLIFESVVGNKYFPELDDPLLSCGIESFKAVEICNALSKEFNIDFPATLIFDFPTLRLLIEHIDLLKNGNKEYLSNEIINVPGKAAIEFVISGINAHLPGFSSYNPFVKLWEVMINGENVFSSVPHERWNAYYFNEKKSISAIQKTKNYYTDTGAYIIGSEFFDIEKFKILPIEVEHMDPQQRLLLRGTEKILKNVKLPTNNLIGVYIGCCSNDWSQIISNSTNLSVYSGTGASPSILANRISFYNGFTGPSITIDTACSSSLVALDIALHHLQQNMANTAFVAGVNSILNPNIFVSLCKAKMLSDTGKCSPFDESANGYVRGEGCIIVCIQHISIAKKKIATILGTYVNQDGKTTTLTAPKGPSQVSAIRNCLGISGIHPSEINYIECHGTGTPLGDPIEAGAIISVFKAHNGYQYNLTSMNSNIVIGAFKSNIGHLEGAAGLAGLLKVLLVMSKRFFPGIGNLININTHIKKLLNDKEHHNKIIFPNVNEGKYFSEIGIEETQVLRSGISSFGFGGTNSHIIIEEGENINSIWDIEAEENSDLQEGNYFPWTARFHPFISAINNKDENYSYTISKLKCKKYIIEHIINGLSIFPASGYIELAILTCRLAALDISSGEQIVYIQKKNSRDEIISEFKKSNFDILTRESNIYLIKTSPVVIKNLEIISVFNLDNLENEELNASININEGKVFIHSKNRDYFSCNANLILDVESNNRMEILNNSFTLDEFKKLCLLRTIVHDELYDLLNNSGYNYIGRYRSLEYVSIGDSIGYGKIKTDEYDSSPFCIAPWILDSAFQVLGGFLITNGNINQQFVPVRIEEMLINFDISYSELYSLVKITNIEEKQIICNICLINEKGSKLVEIVKMNFIKNEISSQKKAINLDYKKKIDYLNPKVDYEDNHFGIKLDWRPVAASELFENNDNVNSYSIITSDNQFSRINSSLERTGNKVIKFNKNLINLDENVVFFNCKLEEIKISIKRAKSGAKFYILTKNAIPIEQTIITDGFSFDNLCWDSINEFILENNIIISVIDIESFNELNSQIKFGINYLGKNNIKNNIPNIFFDHLVIRNVQMARERNLTLIGYSATPIRIGNCIGIDNFKYELTSRGELKNFKIKYSEKFETEELGDDEVKVQVKAVGLNFRDILNIMNLYPGDPGEPGSDFSGIIISVGNNVKSFNIGDHVWGFAKGCFKSQLVTTSTLISKKPGNLSFEEAAALPVIFCTIEASFNDLYKVKKGDFVLIHAATGGVGIAGVQYCINKGAIVFATCSSKSKKKWLCGLGVHYVSSSRDPKIFNKEMNAFLNVASKRYRGGKNPKLDLVLNCLSGEFIHESFKKIRSGGTFIELGKRETLDYSQAKSSYPEINYLKLAIDELVVGNAKYIQSLLSRYETNSLINSNPTLPVKVFKMESCTLEALRFMQKASHIGKIVLTLPPPQTLMFEAFNYKTLNLANLNKFSIELFKRYECNGLVDLLDQESRNFELDKDCESKFINEMITKGNIVGPFEIFSKYKNMLEPLFLASQSIPLKVIKYIIDNEMFEELRILIISPIFPEILLDKIFSLKSGKVVFLTIYDENNKGGCFKVGNNIVNYVKSIIDLNSEQFDFAIVTSTFFGKLSFISLMENVKLMLKKGGPLFVISPFGEGLTSSIIKQQYCSYISKIIVPIKFRVNFNVENVIDEFKLINCDKNKTVKFYSFETNYWDSEFVRQNNTDENGFKNNYHIILSHKEDEISLFAATKLLNEAGANNFVYISMEKITINYPFKYKFEIGKENFAQNLKGILIRNGIYKISGIICLPLNHLKCKEISNILWDIHSISFISTISIQYFLLCSCNDKNNLILETFCRYRRNIGLPGQVAFWNYNSEQVFNLNHGSFVQAAIKLAIVNNSACIYKPIKNPIKNSEACETTSKIMFDKQHITNVIVKTINDIVGIEKIDFNTPLIELGLDSLSAVEVRNAISNELNIVLPITTLFDYPTINSLLDYLLNISNTSTNISLQKTNRENIGLIISQNIPSLKNIIFSLDNKSKNLNSKLSITGIGCRLPGNTNSPIEFWKRTLLSMQNWSSEVPLSRFDIDEFYLNIDDYKNINYLSKNLTYSRHGTFIESVDFFDNDYFNITTYESSTMDPQQRILLETTSDALHSSGYNPKNISNLNIGVFVGCCGTDWNYLSTKLNMTATSFTATGAAASIISNRLSFIYGIKGPSVTIDTACSSSLVALDIAKKDINFGNIETAIVAGVQLLLSPLYYIVFSKANMLSPRGECRAFDELSDGFLRGEGCISLIIENHLQSFGKKIYGRICGTAVNQDGKSASLTAPNGPSQKRVIINAIEDSCISNNDIFYIESHGTGTPLGDPIEFGAISDVFKNRTNKLYIGTLKPNIGHLEGASGVAGILKAILVVNNRVIPPNILINKLNSGLCYDESNFNIVFPTDKVETNSKNLIAGVSSFGFGGTNSHIIVETGDYVGSWELPKIDFKRKKFPWITPAHPYIGPKISGSDNLSHPSELGLIIDEMSNITNIKKPDSNITRFVRNVGENVFSSIIGHVIQGKIIFPGSAFIEMSIGGLINYSIRSGINDINLLTIRNIQFIKPLIFPNELGSNPQGKLICDISPYENDNRKLNISISTLGIELGIDEMIYHSTSTGEISKVEDNFRLSDDTMNFDKCSNFNFDKFYSELNKIGLNYSGKYKSIRKIYKNKTEIFGIIEVDPLYREVDTFFLHPSLLDGCFQLFALFIENHENKSNKPFIPRRRNWWFNTDM</sequence>
<dbReference type="PROSITE" id="PS00455">
    <property type="entry name" value="AMP_BINDING"/>
    <property type="match status" value="1"/>
</dbReference>
<keyword evidence="4" id="KW-0511">Multifunctional enzyme</keyword>
<evidence type="ECO:0000259" key="7">
    <source>
        <dbReference type="PROSITE" id="PS52004"/>
    </source>
</evidence>
<dbReference type="CDD" id="cd05195">
    <property type="entry name" value="enoyl_red"/>
    <property type="match status" value="1"/>
</dbReference>
<dbReference type="InterPro" id="IPR013154">
    <property type="entry name" value="ADH-like_N"/>
</dbReference>
<feature type="domain" description="Ketosynthase family 3 (KS3)" evidence="7">
    <location>
        <begin position="2775"/>
        <end position="3203"/>
    </location>
</feature>
<gene>
    <name evidence="9" type="ORF">CmeUKMEL1_08795</name>
</gene>
<dbReference type="Pfam" id="PF00109">
    <property type="entry name" value="ketoacyl-synt"/>
    <property type="match status" value="2"/>
</dbReference>
<dbReference type="PROSITE" id="PS50075">
    <property type="entry name" value="CARRIER"/>
    <property type="match status" value="2"/>
</dbReference>
<dbReference type="SMART" id="SM00829">
    <property type="entry name" value="PKS_ER"/>
    <property type="match status" value="1"/>
</dbReference>
<dbReference type="GO" id="GO:0004312">
    <property type="term" value="F:fatty acid synthase activity"/>
    <property type="evidence" value="ECO:0007669"/>
    <property type="project" value="TreeGrafter"/>
</dbReference>
<dbReference type="InterPro" id="IPR036291">
    <property type="entry name" value="NAD(P)-bd_dom_sf"/>
</dbReference>
<feature type="active site" description="Proton donor; for dehydratase activity" evidence="5">
    <location>
        <position position="1543"/>
    </location>
</feature>
<keyword evidence="10" id="KW-1185">Reference proteome</keyword>
<dbReference type="Pfam" id="PF14765">
    <property type="entry name" value="PS-DH"/>
    <property type="match status" value="2"/>
</dbReference>
<proteinExistence type="predicted"/>
<evidence type="ECO:0000256" key="5">
    <source>
        <dbReference type="PROSITE-ProRule" id="PRU01363"/>
    </source>
</evidence>
<dbReference type="PROSITE" id="PS00012">
    <property type="entry name" value="PHOSPHOPANTETHEINE"/>
    <property type="match status" value="1"/>
</dbReference>
<dbReference type="InterPro" id="IPR018201">
    <property type="entry name" value="Ketoacyl_synth_AS"/>
</dbReference>
<dbReference type="InterPro" id="IPR020843">
    <property type="entry name" value="ER"/>
</dbReference>
<dbReference type="InterPro" id="IPR049900">
    <property type="entry name" value="PKS_mFAS_DH"/>
</dbReference>
<dbReference type="Gene3D" id="3.40.47.10">
    <property type="match status" value="2"/>
</dbReference>
<dbReference type="GO" id="GO:0016491">
    <property type="term" value="F:oxidoreductase activity"/>
    <property type="evidence" value="ECO:0007669"/>
    <property type="project" value="InterPro"/>
</dbReference>
<accession>A0A2P4Z0W3</accession>
<dbReference type="InterPro" id="IPR050091">
    <property type="entry name" value="PKS_NRPS_Biosynth_Enz"/>
</dbReference>
<feature type="active site" description="Proton acceptor; for dehydratase activity" evidence="5">
    <location>
        <position position="1337"/>
    </location>
</feature>
<dbReference type="InterPro" id="IPR042099">
    <property type="entry name" value="ANL_N_sf"/>
</dbReference>
<dbReference type="CDD" id="cd00833">
    <property type="entry name" value="PKS"/>
    <property type="match status" value="2"/>
</dbReference>
<feature type="active site" description="Proton donor; for dehydratase activity" evidence="5">
    <location>
        <position position="3466"/>
    </location>
</feature>